<dbReference type="GO" id="GO:0005975">
    <property type="term" value="P:carbohydrate metabolic process"/>
    <property type="evidence" value="ECO:0007669"/>
    <property type="project" value="InterPro"/>
</dbReference>
<dbReference type="Pfam" id="PF17851">
    <property type="entry name" value="GH43_C2"/>
    <property type="match status" value="1"/>
</dbReference>
<name>A0A3M7FG03_HORWE</name>
<feature type="region of interest" description="Disordered" evidence="6">
    <location>
        <begin position="603"/>
        <end position="656"/>
    </location>
</feature>
<keyword evidence="2" id="KW-0378">Hydrolase</keyword>
<dbReference type="Proteomes" id="UP000281468">
    <property type="component" value="Unassembled WGS sequence"/>
</dbReference>
<comment type="caution">
    <text evidence="9">The sequence shown here is derived from an EMBL/GenBank/DDBJ whole genome shotgun (WGS) entry which is preliminary data.</text>
</comment>
<gene>
    <name evidence="9" type="ORF">D0862_10634</name>
</gene>
<sequence length="676" mass="73964">MDFLHPPPPSTMRFPYALLPLLVTPAALAENNDTFFSPILPGFHPDPSCISVPELDWTFFCATSSFAAFPGVPIHASKDLVHWKLISNALARPEQLPDLAIINGSTSGIWAPSLRYHDGTFYIMTTLVFDHEPQSNLSRWDNFLISTTDPYNSTAWSDPIHFPFVGYDTDPFWDPQDNNKTYVTGSHAYRIYPAITQAPIDLDTGKLEYDPVILWNGTGGNAPEGPHVYYKDDYYYLMIAESGTGIGHMETIARSQSLNGESYHAYDGNPIVTNANTSAYFQTVGHADLFQDRKGQWWGVALSTRSGPEYEVFPMGRESVLAPVTWEEGGWPIWTNITGKMEGWPLPPPEAITQGEGQLLNTPDHLTFPPNSTLPPHLIHWRIPVRENYQVSAPNHPNTLQLTASVLNLTGHDGVTALHAQGQTFLARRQVDTFFTFAANLDISDLRREGDEAGVSVFLTQNHHYDLGIVMLPSSSSSSSSPTSHQSDPSTPLLTPHFRLRGISSSSSSTTDFPTLILPLNPTWLSPPWPSPDRSHTTPTSNPIRLAITATNLTHYALSAAPAGAEHLRQTLGYAAAAGVSYGFTGALVGVYASVNGRVEGGEEGMGKGKKGGWKQGWEGGRGGRDDGEREGGEGAGMKGEEEDEGEEDAGVSSRARLPKVWVSEWEYMGLGQVRS</sequence>
<feature type="domain" description="Beta-xylosidase C-terminal Concanavalin A-like" evidence="8">
    <location>
        <begin position="372"/>
        <end position="471"/>
    </location>
</feature>
<evidence type="ECO:0000256" key="7">
    <source>
        <dbReference type="SAM" id="SignalP"/>
    </source>
</evidence>
<accession>A0A3M7FG03</accession>
<evidence type="ECO:0000256" key="5">
    <source>
        <dbReference type="PIRSR" id="PIRSR606710-2"/>
    </source>
</evidence>
<feature type="compositionally biased region" description="Low complexity" evidence="6">
    <location>
        <begin position="476"/>
        <end position="492"/>
    </location>
</feature>
<feature type="compositionally biased region" description="Basic and acidic residues" evidence="6">
    <location>
        <begin position="622"/>
        <end position="633"/>
    </location>
</feature>
<organism evidence="9 10">
    <name type="scientific">Hortaea werneckii</name>
    <name type="common">Black yeast</name>
    <name type="synonym">Cladosporium werneckii</name>
    <dbReference type="NCBI Taxonomy" id="91943"/>
    <lineage>
        <taxon>Eukaryota</taxon>
        <taxon>Fungi</taxon>
        <taxon>Dikarya</taxon>
        <taxon>Ascomycota</taxon>
        <taxon>Pezizomycotina</taxon>
        <taxon>Dothideomycetes</taxon>
        <taxon>Dothideomycetidae</taxon>
        <taxon>Mycosphaerellales</taxon>
        <taxon>Teratosphaeriaceae</taxon>
        <taxon>Hortaea</taxon>
    </lineage>
</organism>
<evidence type="ECO:0000256" key="6">
    <source>
        <dbReference type="SAM" id="MobiDB-lite"/>
    </source>
</evidence>
<dbReference type="Gene3D" id="2.60.120.200">
    <property type="match status" value="1"/>
</dbReference>
<feature type="site" description="Important for catalytic activity, responsible for pKa modulation of the active site Glu and correct orientation of both the proton donor and substrate" evidence="5">
    <location>
        <position position="177"/>
    </location>
</feature>
<reference evidence="9 10" key="1">
    <citation type="journal article" date="2018" name="BMC Genomics">
        <title>Genomic evidence for intraspecific hybridization in a clonal and extremely halotolerant yeast.</title>
        <authorList>
            <person name="Gostincar C."/>
            <person name="Stajich J.E."/>
            <person name="Zupancic J."/>
            <person name="Zalar P."/>
            <person name="Gunde-Cimerman N."/>
        </authorList>
    </citation>
    <scope>NUCLEOTIDE SEQUENCE [LARGE SCALE GENOMIC DNA]</scope>
    <source>
        <strain evidence="9 10">EXF-171</strain>
    </source>
</reference>
<dbReference type="PANTHER" id="PTHR42812:SF17">
    <property type="entry name" value="BETA-XYLOSIDASE C-TERMINAL CONCANAVALIN A-LIKE DOMAIN-CONTAINING PROTEIN-RELATED"/>
    <property type="match status" value="1"/>
</dbReference>
<feature type="chain" id="PRO_5018003586" description="Beta-xylosidase C-terminal Concanavalin A-like domain-containing protein" evidence="7">
    <location>
        <begin position="30"/>
        <end position="676"/>
    </location>
</feature>
<keyword evidence="7" id="KW-0732">Signal</keyword>
<dbReference type="InterPro" id="IPR006710">
    <property type="entry name" value="Glyco_hydro_43"/>
</dbReference>
<feature type="active site" description="Proton acceptor" evidence="4">
    <location>
        <position position="46"/>
    </location>
</feature>
<dbReference type="AlphaFoldDB" id="A0A3M7FG03"/>
<evidence type="ECO:0000256" key="2">
    <source>
        <dbReference type="ARBA" id="ARBA00022801"/>
    </source>
</evidence>
<proteinExistence type="inferred from homology"/>
<dbReference type="EMBL" id="QWIQ01000431">
    <property type="protein sequence ID" value="RMY87712.1"/>
    <property type="molecule type" value="Genomic_DNA"/>
</dbReference>
<dbReference type="InterPro" id="IPR013320">
    <property type="entry name" value="ConA-like_dom_sf"/>
</dbReference>
<dbReference type="Gene3D" id="2.115.10.20">
    <property type="entry name" value="Glycosyl hydrolase domain, family 43"/>
    <property type="match status" value="1"/>
</dbReference>
<feature type="active site" description="Proton donor" evidence="4">
    <location>
        <position position="224"/>
    </location>
</feature>
<evidence type="ECO:0000313" key="10">
    <source>
        <dbReference type="Proteomes" id="UP000281468"/>
    </source>
</evidence>
<dbReference type="InterPro" id="IPR023296">
    <property type="entry name" value="Glyco_hydro_beta-prop_sf"/>
</dbReference>
<dbReference type="VEuPathDB" id="FungiDB:BTJ68_09465"/>
<dbReference type="SUPFAM" id="SSF75005">
    <property type="entry name" value="Arabinanase/levansucrase/invertase"/>
    <property type="match status" value="1"/>
</dbReference>
<dbReference type="GO" id="GO:0004553">
    <property type="term" value="F:hydrolase activity, hydrolyzing O-glycosyl compounds"/>
    <property type="evidence" value="ECO:0007669"/>
    <property type="project" value="InterPro"/>
</dbReference>
<protein>
    <recommendedName>
        <fullName evidence="8">Beta-xylosidase C-terminal Concanavalin A-like domain-containing protein</fullName>
    </recommendedName>
</protein>
<feature type="compositionally biased region" description="Acidic residues" evidence="6">
    <location>
        <begin position="641"/>
        <end position="650"/>
    </location>
</feature>
<dbReference type="InterPro" id="IPR051795">
    <property type="entry name" value="Glycosyl_Hydrlase_43"/>
</dbReference>
<dbReference type="Pfam" id="PF04616">
    <property type="entry name" value="Glyco_hydro_43"/>
    <property type="match status" value="1"/>
</dbReference>
<dbReference type="CDD" id="cd18833">
    <property type="entry name" value="GH43_PcXyl-like"/>
    <property type="match status" value="1"/>
</dbReference>
<keyword evidence="3" id="KW-0326">Glycosidase</keyword>
<dbReference type="PANTHER" id="PTHR42812">
    <property type="entry name" value="BETA-XYLOSIDASE"/>
    <property type="match status" value="1"/>
</dbReference>
<dbReference type="InterPro" id="IPR041542">
    <property type="entry name" value="GH43_C2"/>
</dbReference>
<dbReference type="SUPFAM" id="SSF49899">
    <property type="entry name" value="Concanavalin A-like lectins/glucanases"/>
    <property type="match status" value="1"/>
</dbReference>
<evidence type="ECO:0000259" key="8">
    <source>
        <dbReference type="Pfam" id="PF17851"/>
    </source>
</evidence>
<evidence type="ECO:0000313" key="9">
    <source>
        <dbReference type="EMBL" id="RMY87712.1"/>
    </source>
</evidence>
<evidence type="ECO:0000256" key="4">
    <source>
        <dbReference type="PIRSR" id="PIRSR606710-1"/>
    </source>
</evidence>
<feature type="region of interest" description="Disordered" evidence="6">
    <location>
        <begin position="476"/>
        <end position="496"/>
    </location>
</feature>
<evidence type="ECO:0000256" key="1">
    <source>
        <dbReference type="ARBA" id="ARBA00009865"/>
    </source>
</evidence>
<comment type="similarity">
    <text evidence="1">Belongs to the glycosyl hydrolase 43 family.</text>
</comment>
<evidence type="ECO:0000256" key="3">
    <source>
        <dbReference type="ARBA" id="ARBA00023295"/>
    </source>
</evidence>
<feature type="signal peptide" evidence="7">
    <location>
        <begin position="1"/>
        <end position="29"/>
    </location>
</feature>